<dbReference type="EMBL" id="CM018202">
    <property type="protein sequence ID" value="KAB2097147.1"/>
    <property type="molecule type" value="Genomic_DNA"/>
</dbReference>
<protein>
    <submittedName>
        <fullName evidence="2">Uncharacterized protein</fullName>
    </submittedName>
</protein>
<reference evidence="3" key="1">
    <citation type="journal article" date="2020" name="Nat. Genet.">
        <title>Genomic diversifications of five Gossypium allopolyploid species and their impact on cotton improvement.</title>
        <authorList>
            <person name="Chen Z.J."/>
            <person name="Sreedasyam A."/>
            <person name="Ando A."/>
            <person name="Song Q."/>
            <person name="De Santiago L.M."/>
            <person name="Hulse-Kemp A.M."/>
            <person name="Ding M."/>
            <person name="Ye W."/>
            <person name="Kirkbride R.C."/>
            <person name="Jenkins J."/>
            <person name="Plott C."/>
            <person name="Lovell J."/>
            <person name="Lin Y.M."/>
            <person name="Vaughn R."/>
            <person name="Liu B."/>
            <person name="Simpson S."/>
            <person name="Scheffler B.E."/>
            <person name="Wen L."/>
            <person name="Saski C.A."/>
            <person name="Grover C.E."/>
            <person name="Hu G."/>
            <person name="Conover J.L."/>
            <person name="Carlson J.W."/>
            <person name="Shu S."/>
            <person name="Boston L.B."/>
            <person name="Williams M."/>
            <person name="Peterson D.G."/>
            <person name="McGee K."/>
            <person name="Jones D.C."/>
            <person name="Wendel J.F."/>
            <person name="Stelly D.M."/>
            <person name="Grimwood J."/>
            <person name="Schmutz J."/>
        </authorList>
    </citation>
    <scope>NUCLEOTIDE SEQUENCE [LARGE SCALE GENOMIC DNA]</scope>
    <source>
        <strain evidence="3">cv. 3-79</strain>
    </source>
</reference>
<keyword evidence="1" id="KW-0732">Signal</keyword>
<dbReference type="Proteomes" id="UP000327439">
    <property type="component" value="Chromosome A01"/>
</dbReference>
<keyword evidence="3" id="KW-1185">Reference proteome</keyword>
<evidence type="ECO:0000256" key="1">
    <source>
        <dbReference type="SAM" id="SignalP"/>
    </source>
</evidence>
<organism evidence="2 3">
    <name type="scientific">Gossypium barbadense</name>
    <name type="common">Sea Island cotton</name>
    <name type="synonym">Hibiscus barbadensis</name>
    <dbReference type="NCBI Taxonomy" id="3634"/>
    <lineage>
        <taxon>Eukaryota</taxon>
        <taxon>Viridiplantae</taxon>
        <taxon>Streptophyta</taxon>
        <taxon>Embryophyta</taxon>
        <taxon>Tracheophyta</taxon>
        <taxon>Spermatophyta</taxon>
        <taxon>Magnoliopsida</taxon>
        <taxon>eudicotyledons</taxon>
        <taxon>Gunneridae</taxon>
        <taxon>Pentapetalae</taxon>
        <taxon>rosids</taxon>
        <taxon>malvids</taxon>
        <taxon>Malvales</taxon>
        <taxon>Malvaceae</taxon>
        <taxon>Malvoideae</taxon>
        <taxon>Gossypium</taxon>
    </lineage>
</organism>
<sequence length="99" mass="11321">MVVAIFFSLIFSLAKHHFSSSKYMVGNLLSSSSCNPFNLLKDIPLKPYDDIFICKHSNLTKPPTSDGNKLISFPKNFKFLNRLNAPTDFEIKLNTFLYK</sequence>
<feature type="signal peptide" evidence="1">
    <location>
        <begin position="1"/>
        <end position="21"/>
    </location>
</feature>
<name>A0A5J5X0V2_GOSBA</name>
<proteinExistence type="predicted"/>
<gene>
    <name evidence="2" type="ORF">ES319_A01G151400v1</name>
</gene>
<evidence type="ECO:0000313" key="2">
    <source>
        <dbReference type="EMBL" id="KAB2097147.1"/>
    </source>
</evidence>
<evidence type="ECO:0000313" key="3">
    <source>
        <dbReference type="Proteomes" id="UP000327439"/>
    </source>
</evidence>
<feature type="chain" id="PRO_5023852198" evidence="1">
    <location>
        <begin position="22"/>
        <end position="99"/>
    </location>
</feature>
<dbReference type="AlphaFoldDB" id="A0A5J5X0V2"/>
<accession>A0A5J5X0V2</accession>